<dbReference type="OrthoDB" id="959344at2"/>
<gene>
    <name evidence="1" type="ORF">EHT87_25415</name>
</gene>
<keyword evidence="2" id="KW-1185">Reference proteome</keyword>
<dbReference type="RefSeq" id="WP_124909490.1">
    <property type="nucleotide sequence ID" value="NZ_RQJP01000005.1"/>
</dbReference>
<accession>A0A3P1CEY6</accession>
<evidence type="ECO:0000313" key="1">
    <source>
        <dbReference type="EMBL" id="RRB11807.1"/>
    </source>
</evidence>
<proteinExistence type="predicted"/>
<dbReference type="Proteomes" id="UP000274271">
    <property type="component" value="Unassembled WGS sequence"/>
</dbReference>
<comment type="caution">
    <text evidence="1">The sequence shown here is derived from an EMBL/GenBank/DDBJ whole genome shotgun (WGS) entry which is preliminary data.</text>
</comment>
<reference evidence="1 2" key="1">
    <citation type="submission" date="2018-11" db="EMBL/GenBank/DDBJ databases">
        <authorList>
            <person name="Zhou Z."/>
            <person name="Wang G."/>
        </authorList>
    </citation>
    <scope>NUCLEOTIDE SEQUENCE [LARGE SCALE GENOMIC DNA]</scope>
    <source>
        <strain evidence="1 2">KCTC42998</strain>
    </source>
</reference>
<evidence type="ECO:0000313" key="2">
    <source>
        <dbReference type="Proteomes" id="UP000274271"/>
    </source>
</evidence>
<name>A0A3P1CEY6_9BACT</name>
<organism evidence="1 2">
    <name type="scientific">Larkinella knui</name>
    <dbReference type="NCBI Taxonomy" id="2025310"/>
    <lineage>
        <taxon>Bacteria</taxon>
        <taxon>Pseudomonadati</taxon>
        <taxon>Bacteroidota</taxon>
        <taxon>Cytophagia</taxon>
        <taxon>Cytophagales</taxon>
        <taxon>Spirosomataceae</taxon>
        <taxon>Larkinella</taxon>
    </lineage>
</organism>
<dbReference type="AlphaFoldDB" id="A0A3P1CEY6"/>
<protein>
    <submittedName>
        <fullName evidence="1">Uncharacterized protein</fullName>
    </submittedName>
</protein>
<sequence>MEALQQLLDSYLNTYQALMWRMKDSDVDNRNLSKTLQLAENTLRLRRQKPGLWRVSEVRLLAGYFGLSDSSCIRLERQLVPFMSQVLLMPSAKRRLLEQFSQLNLRRMSANKRLDWSVEDLEKLKKGLQQVRSGRIHCFPV</sequence>
<dbReference type="EMBL" id="RQJP01000005">
    <property type="protein sequence ID" value="RRB11807.1"/>
    <property type="molecule type" value="Genomic_DNA"/>
</dbReference>